<dbReference type="PANTHER" id="PTHR43391:SF91">
    <property type="entry name" value="OS04G0390700 PROTEIN"/>
    <property type="match status" value="1"/>
</dbReference>
<comment type="caution">
    <text evidence="8">The sequence shown here is derived from an EMBL/GenBank/DDBJ whole genome shotgun (WGS) entry which is preliminary data.</text>
</comment>
<name>A0A438HHT9_VITVI</name>
<sequence length="371" mass="40630">MSSYHRYLYLPSLKGLACAPQITLSSAMELDHLLHKAINLVLTPLVFAIICLILPFLIIFRLVVSISSRFSSENMARKVVLITGASSGIGEHMAYEYAKMGACLALVARRKEKLEAVAARARGLGSPDVLALRADVSNVNDCKRSIDDTINHFGKLNHLVNNAGIGSVCALEEITDITNSGSLMDVNYWGSVYPTYFAIPHLRKTKGKIVVNSSTSALVQPPSMSFYTSSKAAVIGFFESLRGELDPEVTVSIVTLGFVESEMTEGKLVSGNGEVIVAPNLIKLFTDCWVNELGGQAISPTGLPKMRAGLAAKVIVDAICRGERYVTEPKWYRMLTLFKYLCPEVIEWHFRQTKFGKVKEAPSNHIPSKAD</sequence>
<keyword evidence="7" id="KW-1133">Transmembrane helix</keyword>
<dbReference type="SUPFAM" id="SSF51735">
    <property type="entry name" value="NAD(P)-binding Rossmann-fold domains"/>
    <property type="match status" value="1"/>
</dbReference>
<keyword evidence="7" id="KW-0812">Transmembrane</keyword>
<evidence type="ECO:0000313" key="8">
    <source>
        <dbReference type="EMBL" id="RVW84033.1"/>
    </source>
</evidence>
<comment type="similarity">
    <text evidence="2 6">Belongs to the short-chain dehydrogenases/reductases (SDR) family.</text>
</comment>
<keyword evidence="7" id="KW-0472">Membrane</keyword>
<reference evidence="8 9" key="1">
    <citation type="journal article" date="2018" name="PLoS Genet.">
        <title>Population sequencing reveals clonal diversity and ancestral inbreeding in the grapevine cultivar Chardonnay.</title>
        <authorList>
            <person name="Roach M.J."/>
            <person name="Johnson D.L."/>
            <person name="Bohlmann J."/>
            <person name="van Vuuren H.J."/>
            <person name="Jones S.J."/>
            <person name="Pretorius I.S."/>
            <person name="Schmidt S.A."/>
            <person name="Borneman A.R."/>
        </authorList>
    </citation>
    <scope>NUCLEOTIDE SEQUENCE [LARGE SCALE GENOMIC DNA]</scope>
    <source>
        <strain evidence="9">cv. Chardonnay</strain>
        <tissue evidence="8">Leaf</tissue>
    </source>
</reference>
<comment type="subcellular location">
    <subcellularLocation>
        <location evidence="1">Membrane</location>
        <topology evidence="1">Single-pass type II membrane protein</topology>
    </subcellularLocation>
</comment>
<dbReference type="EMBL" id="QGNW01000220">
    <property type="protein sequence ID" value="RVW84033.1"/>
    <property type="molecule type" value="Genomic_DNA"/>
</dbReference>
<keyword evidence="4" id="KW-0735">Signal-anchor</keyword>
<proteinExistence type="inferred from homology"/>
<evidence type="ECO:0000256" key="6">
    <source>
        <dbReference type="RuleBase" id="RU000363"/>
    </source>
</evidence>
<organism evidence="8 9">
    <name type="scientific">Vitis vinifera</name>
    <name type="common">Grape</name>
    <dbReference type="NCBI Taxonomy" id="29760"/>
    <lineage>
        <taxon>Eukaryota</taxon>
        <taxon>Viridiplantae</taxon>
        <taxon>Streptophyta</taxon>
        <taxon>Embryophyta</taxon>
        <taxon>Tracheophyta</taxon>
        <taxon>Spermatophyta</taxon>
        <taxon>Magnoliopsida</taxon>
        <taxon>eudicotyledons</taxon>
        <taxon>Gunneridae</taxon>
        <taxon>Pentapetalae</taxon>
        <taxon>rosids</taxon>
        <taxon>Vitales</taxon>
        <taxon>Vitaceae</taxon>
        <taxon>Viteae</taxon>
        <taxon>Vitis</taxon>
    </lineage>
</organism>
<dbReference type="PRINTS" id="PR00081">
    <property type="entry name" value="GDHRDH"/>
</dbReference>
<evidence type="ECO:0000313" key="9">
    <source>
        <dbReference type="Proteomes" id="UP000288805"/>
    </source>
</evidence>
<evidence type="ECO:0000256" key="4">
    <source>
        <dbReference type="ARBA" id="ARBA00022968"/>
    </source>
</evidence>
<dbReference type="GO" id="GO:0016020">
    <property type="term" value="C:membrane"/>
    <property type="evidence" value="ECO:0007669"/>
    <property type="project" value="UniProtKB-SubCell"/>
</dbReference>
<protein>
    <submittedName>
        <fullName evidence="8">11-beta-hydroxysteroid dehydrogenase 1B</fullName>
    </submittedName>
</protein>
<dbReference type="PROSITE" id="PS00061">
    <property type="entry name" value="ADH_SHORT"/>
    <property type="match status" value="1"/>
</dbReference>
<evidence type="ECO:0000256" key="5">
    <source>
        <dbReference type="ARBA" id="ARBA00023002"/>
    </source>
</evidence>
<accession>A0A438HHT9</accession>
<dbReference type="InterPro" id="IPR020904">
    <property type="entry name" value="Sc_DH/Rdtase_CS"/>
</dbReference>
<keyword evidence="5" id="KW-0560">Oxidoreductase</keyword>
<dbReference type="PANTHER" id="PTHR43391">
    <property type="entry name" value="RETINOL DEHYDROGENASE-RELATED"/>
    <property type="match status" value="1"/>
</dbReference>
<evidence type="ECO:0000256" key="1">
    <source>
        <dbReference type="ARBA" id="ARBA00004606"/>
    </source>
</evidence>
<dbReference type="Proteomes" id="UP000288805">
    <property type="component" value="Unassembled WGS sequence"/>
</dbReference>
<dbReference type="Gene3D" id="3.40.50.720">
    <property type="entry name" value="NAD(P)-binding Rossmann-like Domain"/>
    <property type="match status" value="1"/>
</dbReference>
<keyword evidence="3" id="KW-0521">NADP</keyword>
<feature type="transmembrane region" description="Helical" evidence="7">
    <location>
        <begin position="37"/>
        <end position="64"/>
    </location>
</feature>
<dbReference type="PRINTS" id="PR00080">
    <property type="entry name" value="SDRFAMILY"/>
</dbReference>
<evidence type="ECO:0000256" key="7">
    <source>
        <dbReference type="SAM" id="Phobius"/>
    </source>
</evidence>
<evidence type="ECO:0000256" key="3">
    <source>
        <dbReference type="ARBA" id="ARBA00022857"/>
    </source>
</evidence>
<dbReference type="Pfam" id="PF00106">
    <property type="entry name" value="adh_short"/>
    <property type="match status" value="1"/>
</dbReference>
<dbReference type="InterPro" id="IPR036291">
    <property type="entry name" value="NAD(P)-bd_dom_sf"/>
</dbReference>
<dbReference type="AlphaFoldDB" id="A0A438HHT9"/>
<dbReference type="GO" id="GO:0016491">
    <property type="term" value="F:oxidoreductase activity"/>
    <property type="evidence" value="ECO:0007669"/>
    <property type="project" value="UniProtKB-KW"/>
</dbReference>
<dbReference type="InterPro" id="IPR002347">
    <property type="entry name" value="SDR_fam"/>
</dbReference>
<gene>
    <name evidence="8" type="primary">HSD1_3</name>
    <name evidence="8" type="ORF">CK203_040582</name>
</gene>
<evidence type="ECO:0000256" key="2">
    <source>
        <dbReference type="ARBA" id="ARBA00006484"/>
    </source>
</evidence>